<evidence type="ECO:0000256" key="9">
    <source>
        <dbReference type="ARBA" id="ARBA00022777"/>
    </source>
</evidence>
<dbReference type="SUPFAM" id="SSF158472">
    <property type="entry name" value="HAMP domain-like"/>
    <property type="match status" value="1"/>
</dbReference>
<comment type="subcellular location">
    <subcellularLocation>
        <location evidence="2">Cell membrane</location>
        <topology evidence="2">Multi-pass membrane protein</topology>
    </subcellularLocation>
</comment>
<dbReference type="Gene3D" id="1.10.287.130">
    <property type="match status" value="1"/>
</dbReference>
<feature type="domain" description="HAMP" evidence="16">
    <location>
        <begin position="207"/>
        <end position="259"/>
    </location>
</feature>
<dbReference type="SMART" id="SM00304">
    <property type="entry name" value="HAMP"/>
    <property type="match status" value="1"/>
</dbReference>
<dbReference type="InterPro" id="IPR036097">
    <property type="entry name" value="HisK_dim/P_sf"/>
</dbReference>
<evidence type="ECO:0000259" key="16">
    <source>
        <dbReference type="PROSITE" id="PS50885"/>
    </source>
</evidence>
<feature type="transmembrane region" description="Helical" evidence="14">
    <location>
        <begin position="182"/>
        <end position="201"/>
    </location>
</feature>
<keyword evidence="9 17" id="KW-0418">Kinase</keyword>
<keyword evidence="5" id="KW-0597">Phosphoprotein</keyword>
<dbReference type="InterPro" id="IPR004358">
    <property type="entry name" value="Sig_transdc_His_kin-like_C"/>
</dbReference>
<comment type="catalytic activity">
    <reaction evidence="1">
        <text>ATP + protein L-histidine = ADP + protein N-phospho-L-histidine.</text>
        <dbReference type="EC" id="2.7.13.3"/>
    </reaction>
</comment>
<dbReference type="InterPro" id="IPR003661">
    <property type="entry name" value="HisK_dim/P_dom"/>
</dbReference>
<evidence type="ECO:0000256" key="8">
    <source>
        <dbReference type="ARBA" id="ARBA00022741"/>
    </source>
</evidence>
<feature type="domain" description="Histidine kinase" evidence="15">
    <location>
        <begin position="274"/>
        <end position="493"/>
    </location>
</feature>
<evidence type="ECO:0000313" key="17">
    <source>
        <dbReference type="EMBL" id="MEO9178913.1"/>
    </source>
</evidence>
<evidence type="ECO:0000256" key="5">
    <source>
        <dbReference type="ARBA" id="ARBA00022553"/>
    </source>
</evidence>
<evidence type="ECO:0000259" key="15">
    <source>
        <dbReference type="PROSITE" id="PS50109"/>
    </source>
</evidence>
<accession>A0ABV0IC23</accession>
<dbReference type="SMART" id="SM00387">
    <property type="entry name" value="HATPase_c"/>
    <property type="match status" value="1"/>
</dbReference>
<dbReference type="InterPro" id="IPR005467">
    <property type="entry name" value="His_kinase_dom"/>
</dbReference>
<dbReference type="InterPro" id="IPR050398">
    <property type="entry name" value="HssS/ArlS-like"/>
</dbReference>
<dbReference type="SMART" id="SM00388">
    <property type="entry name" value="HisKA"/>
    <property type="match status" value="1"/>
</dbReference>
<evidence type="ECO:0000256" key="10">
    <source>
        <dbReference type="ARBA" id="ARBA00022840"/>
    </source>
</evidence>
<dbReference type="Pfam" id="PF02518">
    <property type="entry name" value="HATPase_c"/>
    <property type="match status" value="1"/>
</dbReference>
<organism evidence="17 18">
    <name type="scientific">Veillonella parvula</name>
    <name type="common">Staphylococcus parvulus</name>
    <dbReference type="NCBI Taxonomy" id="29466"/>
    <lineage>
        <taxon>Bacteria</taxon>
        <taxon>Bacillati</taxon>
        <taxon>Bacillota</taxon>
        <taxon>Negativicutes</taxon>
        <taxon>Veillonellales</taxon>
        <taxon>Veillonellaceae</taxon>
        <taxon>Veillonella</taxon>
    </lineage>
</organism>
<dbReference type="InterPro" id="IPR036890">
    <property type="entry name" value="HATPase_C_sf"/>
</dbReference>
<proteinExistence type="predicted"/>
<name>A0ABV0IC23_VEIPA</name>
<dbReference type="Proteomes" id="UP000234197">
    <property type="component" value="Unassembled WGS sequence"/>
</dbReference>
<keyword evidence="7 14" id="KW-0812">Transmembrane</keyword>
<keyword evidence="13 14" id="KW-0472">Membrane</keyword>
<evidence type="ECO:0000256" key="2">
    <source>
        <dbReference type="ARBA" id="ARBA00004651"/>
    </source>
</evidence>
<dbReference type="PROSITE" id="PS50885">
    <property type="entry name" value="HAMP"/>
    <property type="match status" value="1"/>
</dbReference>
<dbReference type="EC" id="2.7.13.3" evidence="3"/>
<keyword evidence="11 14" id="KW-1133">Transmembrane helix</keyword>
<evidence type="ECO:0000256" key="6">
    <source>
        <dbReference type="ARBA" id="ARBA00022679"/>
    </source>
</evidence>
<dbReference type="PANTHER" id="PTHR45528">
    <property type="entry name" value="SENSOR HISTIDINE KINASE CPXA"/>
    <property type="match status" value="1"/>
</dbReference>
<dbReference type="InterPro" id="IPR003660">
    <property type="entry name" value="HAMP_dom"/>
</dbReference>
<dbReference type="Gene3D" id="3.30.565.10">
    <property type="entry name" value="Histidine kinase-like ATPase, C-terminal domain"/>
    <property type="match status" value="1"/>
</dbReference>
<comment type="caution">
    <text evidence="17">The sequence shown here is derived from an EMBL/GenBank/DDBJ whole genome shotgun (WGS) entry which is preliminary data.</text>
</comment>
<dbReference type="Pfam" id="PF00512">
    <property type="entry name" value="HisKA"/>
    <property type="match status" value="1"/>
</dbReference>
<dbReference type="CDD" id="cd06225">
    <property type="entry name" value="HAMP"/>
    <property type="match status" value="1"/>
</dbReference>
<evidence type="ECO:0000256" key="13">
    <source>
        <dbReference type="ARBA" id="ARBA00023136"/>
    </source>
</evidence>
<protein>
    <recommendedName>
        <fullName evidence="3">histidine kinase</fullName>
        <ecNumber evidence="3">2.7.13.3</ecNumber>
    </recommendedName>
</protein>
<dbReference type="EMBL" id="PKMC02000009">
    <property type="protein sequence ID" value="MEO9178913.1"/>
    <property type="molecule type" value="Genomic_DNA"/>
</dbReference>
<dbReference type="RefSeq" id="WP_021147803.1">
    <property type="nucleotide sequence ID" value="NZ_CACRUG010000005.1"/>
</dbReference>
<keyword evidence="18" id="KW-1185">Reference proteome</keyword>
<evidence type="ECO:0000313" key="18">
    <source>
        <dbReference type="Proteomes" id="UP000234197"/>
    </source>
</evidence>
<reference evidence="17" key="2">
    <citation type="submission" date="2024-04" db="EMBL/GenBank/DDBJ databases">
        <title>Na.</title>
        <authorList>
            <person name="Choi B."/>
        </authorList>
    </citation>
    <scope>NUCLEOTIDE SEQUENCE</scope>
    <source>
        <strain evidence="17">UMB0138</strain>
    </source>
</reference>
<reference evidence="17" key="1">
    <citation type="submission" date="2017-12" db="EMBL/GenBank/DDBJ databases">
        <authorList>
            <person name="Thomas-White K."/>
            <person name="Wolfe A.J."/>
        </authorList>
    </citation>
    <scope>NUCLEOTIDE SEQUENCE</scope>
    <source>
        <strain evidence="17">UMB0138</strain>
    </source>
</reference>
<evidence type="ECO:0000256" key="11">
    <source>
        <dbReference type="ARBA" id="ARBA00022989"/>
    </source>
</evidence>
<dbReference type="GO" id="GO:0016301">
    <property type="term" value="F:kinase activity"/>
    <property type="evidence" value="ECO:0007669"/>
    <property type="project" value="UniProtKB-KW"/>
</dbReference>
<evidence type="ECO:0000256" key="14">
    <source>
        <dbReference type="SAM" id="Phobius"/>
    </source>
</evidence>
<evidence type="ECO:0000256" key="12">
    <source>
        <dbReference type="ARBA" id="ARBA00023012"/>
    </source>
</evidence>
<evidence type="ECO:0000256" key="7">
    <source>
        <dbReference type="ARBA" id="ARBA00022692"/>
    </source>
</evidence>
<evidence type="ECO:0000256" key="4">
    <source>
        <dbReference type="ARBA" id="ARBA00022475"/>
    </source>
</evidence>
<feature type="transmembrane region" description="Helical" evidence="14">
    <location>
        <begin position="20"/>
        <end position="41"/>
    </location>
</feature>
<keyword evidence="8" id="KW-0547">Nucleotide-binding</keyword>
<dbReference type="PANTHER" id="PTHR45528:SF1">
    <property type="entry name" value="SENSOR HISTIDINE KINASE CPXA"/>
    <property type="match status" value="1"/>
</dbReference>
<keyword evidence="10" id="KW-0067">ATP-binding</keyword>
<dbReference type="CDD" id="cd00082">
    <property type="entry name" value="HisKA"/>
    <property type="match status" value="1"/>
</dbReference>
<keyword evidence="4" id="KW-1003">Cell membrane</keyword>
<dbReference type="PRINTS" id="PR00344">
    <property type="entry name" value="BCTRLSENSOR"/>
</dbReference>
<sequence length="494" mass="55884">MLFNWFNSLGVRRKMIISNLLIIIIPFIVLLTALSIVWGVIRYTNPVNHRQWMMLAPSTIQSQVFQLGLEQINKKLSKESTSISDILDSSAVLEAQGLDIVILKDNKIVYATPDIEPNIMLSNVKNMINGLESNHYLNWEGNQFTYVNSYDMGLTVYGAGRIPFMTKSMGPESTDKKMVEGAFGIGILMIIAIIIGIGLYISNRLGEYILRPVIDLKQAADDLKNGIVPKRIAVRNHDELGVTCEAFNNMQESLLKARQEQDLYEERRREMIAGVCHDISTPLTSVKGYASGIIEGIANTEEKQARYVQRIYDMAGRIEHLVNMLSDFSQLELKQIHYNRDTYALDDLIREYIRERHLNNHELIVLHESYSAEDSLIVIDRIQFYRVLDNLVSNSIKYRRGESVSIDISTAKIDNGCKLTFSDDGKGVPTEMLNRLFDIFFRTDEARTEVANGNGIGLAIVKQIVEDMNGSIHAEHNDSGPGLSIVMEFPLDKE</sequence>
<evidence type="ECO:0000256" key="1">
    <source>
        <dbReference type="ARBA" id="ARBA00000085"/>
    </source>
</evidence>
<dbReference type="SUPFAM" id="SSF47384">
    <property type="entry name" value="Homodimeric domain of signal transducing histidine kinase"/>
    <property type="match status" value="1"/>
</dbReference>
<gene>
    <name evidence="17" type="ORF">CYJ21_008140</name>
</gene>
<keyword evidence="6" id="KW-0808">Transferase</keyword>
<dbReference type="Gene3D" id="6.10.340.10">
    <property type="match status" value="1"/>
</dbReference>
<keyword evidence="12" id="KW-0902">Two-component regulatory system</keyword>
<dbReference type="Pfam" id="PF00672">
    <property type="entry name" value="HAMP"/>
    <property type="match status" value="1"/>
</dbReference>
<evidence type="ECO:0000256" key="3">
    <source>
        <dbReference type="ARBA" id="ARBA00012438"/>
    </source>
</evidence>
<dbReference type="SUPFAM" id="SSF55874">
    <property type="entry name" value="ATPase domain of HSP90 chaperone/DNA topoisomerase II/histidine kinase"/>
    <property type="match status" value="1"/>
</dbReference>
<dbReference type="InterPro" id="IPR003594">
    <property type="entry name" value="HATPase_dom"/>
</dbReference>
<dbReference type="PROSITE" id="PS50109">
    <property type="entry name" value="HIS_KIN"/>
    <property type="match status" value="1"/>
</dbReference>